<reference evidence="6" key="2">
    <citation type="submission" date="2021-01" db="UniProtKB">
        <authorList>
            <consortium name="EnsemblPlants"/>
        </authorList>
    </citation>
    <scope>IDENTIFICATION</scope>
</reference>
<protein>
    <recommendedName>
        <fullName evidence="5">CRC domain-containing protein</fullName>
    </recommendedName>
</protein>
<dbReference type="SMART" id="SM01114">
    <property type="entry name" value="CXC"/>
    <property type="match status" value="2"/>
</dbReference>
<dbReference type="EMBL" id="LRBV02000003">
    <property type="status" value="NOT_ANNOTATED_CDS"/>
    <property type="molecule type" value="Genomic_DNA"/>
</dbReference>
<feature type="region of interest" description="Disordered" evidence="4">
    <location>
        <begin position="465"/>
        <end position="484"/>
    </location>
</feature>
<sequence length="828" mass="90913">MDTPVKNQLATTSKFEDSPVFNYISNLSPIEPVKSIPTDHAFTSLTFASPSSVFPSPQIGIHKESRFSIRRHQFSDPSKNESSQIGNKNNTSEGVSVAVQSSDSCTENFECCTSASSAREITNEPTDEPSELVIELPNTLKYDCGSPDSDMVPPDAIKTDAAPEVAGTLESFDEFLRDDSKGKLHYFESEKNLRNICSIEQNIEACDWVSFVSGAADLLNLDSSMIEEHFEGQNHKSVDPGTISFLSTVLQLPQDNANDVEKTETVGIISCKQREIGETVTQSREIGNLKKKDQTSAVFSSTLLDKLVVSDLSDKVDDKGKKCMDSSSKPGSHRLCSIRRRCLVFETSGAHKNKPICDSNSSSSAIPSDCEVFSNEKQAQINTASGYSSTMLPGIGLHLNALATAPTDNKVVKLESPAFRSKQIIMLNSLVSCNPLTPGQNPLDKALTLKTLEGELAPHYNEAQVTENAPQTSTSAVSEEFDQSSPRRKRFKLEHVEESNACKRCNCKRSKCLKLYCECFAAGLYCVEPCSCQDCFNKPIHESTVLETRRNIESRNPLAFAPKVIRSADVVPEFGDESNKTPASARHKRGCNCKKSSCLKKYCECFQGGVGCSINCRCKGCKNAFGRKDGAEETDIEGEELEACKKNALDASLHTVKEDEKEHLDFPITELSENSRSLSQESEGCKNALEISLQEVNESEKEHPDLSITPFSEISRPSIRLPFSFSGKLPLSSLLSVGSSAQFCTSQKPRTKYSLSSRLKFETHLQMIPEDETPEALNSTSDVKSTSPNSKRVSPPKQEFGSTARRMGRKLILRSIPPFPSLSSTGEQ</sequence>
<reference evidence="6 7" key="1">
    <citation type="journal article" date="2016" name="G3 (Bethesda)">
        <title>First Draft Assembly and Annotation of the Genome of a California Endemic Oak Quercus lobata Nee (Fagaceae).</title>
        <authorList>
            <person name="Sork V.L."/>
            <person name="Fitz-Gibbon S.T."/>
            <person name="Puiu D."/>
            <person name="Crepeau M."/>
            <person name="Gugger P.F."/>
            <person name="Sherman R."/>
            <person name="Stevens K."/>
            <person name="Langley C.H."/>
            <person name="Pellegrini M."/>
            <person name="Salzberg S.L."/>
        </authorList>
    </citation>
    <scope>NUCLEOTIDE SEQUENCE [LARGE SCALE GENOMIC DNA]</scope>
    <source>
        <strain evidence="6 7">cv. SW786</strain>
    </source>
</reference>
<dbReference type="InterPro" id="IPR005172">
    <property type="entry name" value="CRC"/>
</dbReference>
<dbReference type="GeneID" id="115981691"/>
<organism evidence="6 7">
    <name type="scientific">Quercus lobata</name>
    <name type="common">Valley oak</name>
    <dbReference type="NCBI Taxonomy" id="97700"/>
    <lineage>
        <taxon>Eukaryota</taxon>
        <taxon>Viridiplantae</taxon>
        <taxon>Streptophyta</taxon>
        <taxon>Embryophyta</taxon>
        <taxon>Tracheophyta</taxon>
        <taxon>Spermatophyta</taxon>
        <taxon>Magnoliopsida</taxon>
        <taxon>eudicotyledons</taxon>
        <taxon>Gunneridae</taxon>
        <taxon>Pentapetalae</taxon>
        <taxon>rosids</taxon>
        <taxon>fabids</taxon>
        <taxon>Fagales</taxon>
        <taxon>Fagaceae</taxon>
        <taxon>Quercus</taxon>
    </lineage>
</organism>
<dbReference type="EnsemblPlants" id="QL03p024809:mrna">
    <property type="protein sequence ID" value="QL03p024809:mrna"/>
    <property type="gene ID" value="QL03p024809"/>
</dbReference>
<comment type="similarity">
    <text evidence="2">Belongs to the lin-54 family.</text>
</comment>
<dbReference type="GO" id="GO:0003700">
    <property type="term" value="F:DNA-binding transcription factor activity"/>
    <property type="evidence" value="ECO:0007669"/>
    <property type="project" value="InterPro"/>
</dbReference>
<keyword evidence="7" id="KW-1185">Reference proteome</keyword>
<dbReference type="Gramene" id="QL03p024809:mrna">
    <property type="protein sequence ID" value="QL03p024809:mrna"/>
    <property type="gene ID" value="QL03p024809"/>
</dbReference>
<dbReference type="Proteomes" id="UP000594261">
    <property type="component" value="Chromosome 3"/>
</dbReference>
<dbReference type="OrthoDB" id="6283463at2759"/>
<evidence type="ECO:0000259" key="5">
    <source>
        <dbReference type="PROSITE" id="PS51634"/>
    </source>
</evidence>
<feature type="domain" description="CRC" evidence="5">
    <location>
        <begin position="501"/>
        <end position="626"/>
    </location>
</feature>
<dbReference type="PANTHER" id="PTHR46159">
    <property type="entry name" value="PROTEIN TESMIN/TSO1-LIKE CXC 2"/>
    <property type="match status" value="1"/>
</dbReference>
<dbReference type="InParanoid" id="A0A7N2L6U9"/>
<dbReference type="Pfam" id="PF03638">
    <property type="entry name" value="TCR"/>
    <property type="match status" value="2"/>
</dbReference>
<proteinExistence type="inferred from homology"/>
<dbReference type="AlphaFoldDB" id="A0A7N2L6U9"/>
<evidence type="ECO:0000256" key="3">
    <source>
        <dbReference type="ARBA" id="ARBA00023242"/>
    </source>
</evidence>
<evidence type="ECO:0000256" key="2">
    <source>
        <dbReference type="ARBA" id="ARBA00007267"/>
    </source>
</evidence>
<dbReference type="RefSeq" id="XP_030959860.1">
    <property type="nucleotide sequence ID" value="XM_031104000.1"/>
</dbReference>
<dbReference type="InterPro" id="IPR033467">
    <property type="entry name" value="Tesmin/TSO1-like_CXC"/>
</dbReference>
<dbReference type="OMA" id="RICGMER"/>
<feature type="compositionally biased region" description="Polar residues" evidence="4">
    <location>
        <begin position="776"/>
        <end position="792"/>
    </location>
</feature>
<evidence type="ECO:0000256" key="4">
    <source>
        <dbReference type="SAM" id="MobiDB-lite"/>
    </source>
</evidence>
<dbReference type="PANTHER" id="PTHR46159:SF15">
    <property type="entry name" value="CRC DOMAIN-CONTAINING PROTEIN"/>
    <property type="match status" value="1"/>
</dbReference>
<feature type="compositionally biased region" description="Polar residues" evidence="4">
    <location>
        <begin position="75"/>
        <end position="94"/>
    </location>
</feature>
<name>A0A7N2L6U9_QUELO</name>
<feature type="compositionally biased region" description="Polar residues" evidence="4">
    <location>
        <begin position="465"/>
        <end position="477"/>
    </location>
</feature>
<comment type="subcellular location">
    <subcellularLocation>
        <location evidence="1">Nucleus</location>
    </subcellularLocation>
</comment>
<keyword evidence="3" id="KW-0539">Nucleus</keyword>
<evidence type="ECO:0000313" key="6">
    <source>
        <dbReference type="EnsemblPlants" id="QL03p024809:mrna"/>
    </source>
</evidence>
<dbReference type="KEGG" id="qlo:115981691"/>
<gene>
    <name evidence="6" type="primary">LOC115981691</name>
</gene>
<evidence type="ECO:0000313" key="7">
    <source>
        <dbReference type="Proteomes" id="UP000594261"/>
    </source>
</evidence>
<accession>A0A7N2L6U9</accession>
<evidence type="ECO:0000256" key="1">
    <source>
        <dbReference type="ARBA" id="ARBA00004123"/>
    </source>
</evidence>
<dbReference type="InterPro" id="IPR044522">
    <property type="entry name" value="TSO1-like"/>
</dbReference>
<feature type="region of interest" description="Disordered" evidence="4">
    <location>
        <begin position="768"/>
        <end position="828"/>
    </location>
</feature>
<feature type="region of interest" description="Disordered" evidence="4">
    <location>
        <begin position="73"/>
        <end position="94"/>
    </location>
</feature>
<dbReference type="GO" id="GO:0005634">
    <property type="term" value="C:nucleus"/>
    <property type="evidence" value="ECO:0007669"/>
    <property type="project" value="UniProtKB-SubCell"/>
</dbReference>
<dbReference type="PROSITE" id="PS51634">
    <property type="entry name" value="CRC"/>
    <property type="match status" value="1"/>
</dbReference>